<dbReference type="AlphaFoldDB" id="A0AAP0KU93"/>
<feature type="signal peptide" evidence="2">
    <location>
        <begin position="1"/>
        <end position="18"/>
    </location>
</feature>
<feature type="chain" id="PRO_5042822208" evidence="2">
    <location>
        <begin position="19"/>
        <end position="100"/>
    </location>
</feature>
<proteinExistence type="predicted"/>
<protein>
    <submittedName>
        <fullName evidence="3">Uncharacterized protein</fullName>
    </submittedName>
</protein>
<organism evidence="3 4">
    <name type="scientific">Stephania cephalantha</name>
    <dbReference type="NCBI Taxonomy" id="152367"/>
    <lineage>
        <taxon>Eukaryota</taxon>
        <taxon>Viridiplantae</taxon>
        <taxon>Streptophyta</taxon>
        <taxon>Embryophyta</taxon>
        <taxon>Tracheophyta</taxon>
        <taxon>Spermatophyta</taxon>
        <taxon>Magnoliopsida</taxon>
        <taxon>Ranunculales</taxon>
        <taxon>Menispermaceae</taxon>
        <taxon>Menispermoideae</taxon>
        <taxon>Cissampelideae</taxon>
        <taxon>Stephania</taxon>
    </lineage>
</organism>
<dbReference type="EMBL" id="JBBNAG010000002">
    <property type="protein sequence ID" value="KAK9158848.1"/>
    <property type="molecule type" value="Genomic_DNA"/>
</dbReference>
<evidence type="ECO:0000313" key="4">
    <source>
        <dbReference type="Proteomes" id="UP001419268"/>
    </source>
</evidence>
<sequence>MIRQVPVFLFFFVLEADLEEEESRGAGEAHQASDPENDRGRGVVVGEVGTSSSKDEIGAGSAEAERNKLVFLDAGIYSFDLEDLLRASAEVLGKGSVKWR</sequence>
<gene>
    <name evidence="3" type="ORF">Scep_005422</name>
</gene>
<dbReference type="Proteomes" id="UP001419268">
    <property type="component" value="Unassembled WGS sequence"/>
</dbReference>
<name>A0AAP0KU93_9MAGN</name>
<evidence type="ECO:0000256" key="1">
    <source>
        <dbReference type="SAM" id="MobiDB-lite"/>
    </source>
</evidence>
<accession>A0AAP0KU93</accession>
<reference evidence="3 4" key="1">
    <citation type="submission" date="2024-01" db="EMBL/GenBank/DDBJ databases">
        <title>Genome assemblies of Stephania.</title>
        <authorList>
            <person name="Yang L."/>
        </authorList>
    </citation>
    <scope>NUCLEOTIDE SEQUENCE [LARGE SCALE GENOMIC DNA]</scope>
    <source>
        <strain evidence="3">JXDWG</strain>
        <tissue evidence="3">Leaf</tissue>
    </source>
</reference>
<evidence type="ECO:0000313" key="3">
    <source>
        <dbReference type="EMBL" id="KAK9158848.1"/>
    </source>
</evidence>
<keyword evidence="4" id="KW-1185">Reference proteome</keyword>
<feature type="region of interest" description="Disordered" evidence="1">
    <location>
        <begin position="21"/>
        <end position="61"/>
    </location>
</feature>
<comment type="caution">
    <text evidence="3">The sequence shown here is derived from an EMBL/GenBank/DDBJ whole genome shotgun (WGS) entry which is preliminary data.</text>
</comment>
<evidence type="ECO:0000256" key="2">
    <source>
        <dbReference type="SAM" id="SignalP"/>
    </source>
</evidence>
<keyword evidence="2" id="KW-0732">Signal</keyword>
<feature type="compositionally biased region" description="Basic and acidic residues" evidence="1">
    <location>
        <begin position="23"/>
        <end position="41"/>
    </location>
</feature>